<dbReference type="EMBL" id="AVOT02005685">
    <property type="protein sequence ID" value="MBW0479703.1"/>
    <property type="molecule type" value="Genomic_DNA"/>
</dbReference>
<feature type="compositionally biased region" description="Polar residues" evidence="1">
    <location>
        <begin position="1"/>
        <end position="22"/>
    </location>
</feature>
<comment type="caution">
    <text evidence="2">The sequence shown here is derived from an EMBL/GenBank/DDBJ whole genome shotgun (WGS) entry which is preliminary data.</text>
</comment>
<dbReference type="Proteomes" id="UP000765509">
    <property type="component" value="Unassembled WGS sequence"/>
</dbReference>
<sequence length="121" mass="13453">MSSRSLLSTMTKKCATPNSSTQPKPPTIRVDRGQKRNADNPVTCDDNTTPQRWQCGIGHRIGLGSLKGLQVTIDKIACIYYIIEMFSRGNTQDIKTKLHQKGSQMYVPTPSHKLTAQHVQA</sequence>
<reference evidence="2" key="1">
    <citation type="submission" date="2021-03" db="EMBL/GenBank/DDBJ databases">
        <title>Draft genome sequence of rust myrtle Austropuccinia psidii MF-1, a brazilian biotype.</title>
        <authorList>
            <person name="Quecine M.C."/>
            <person name="Pachon D.M.R."/>
            <person name="Bonatelli M.L."/>
            <person name="Correr F.H."/>
            <person name="Franceschini L.M."/>
            <person name="Leite T.F."/>
            <person name="Margarido G.R.A."/>
            <person name="Almeida C.A."/>
            <person name="Ferrarezi J.A."/>
            <person name="Labate C.A."/>
        </authorList>
    </citation>
    <scope>NUCLEOTIDE SEQUENCE</scope>
    <source>
        <strain evidence="2">MF-1</strain>
    </source>
</reference>
<protein>
    <submittedName>
        <fullName evidence="2">Uncharacterized protein</fullName>
    </submittedName>
</protein>
<gene>
    <name evidence="2" type="ORF">O181_019418</name>
</gene>
<evidence type="ECO:0000313" key="2">
    <source>
        <dbReference type="EMBL" id="MBW0479703.1"/>
    </source>
</evidence>
<dbReference type="AlphaFoldDB" id="A0A9Q3C9L8"/>
<proteinExistence type="predicted"/>
<organism evidence="2 3">
    <name type="scientific">Austropuccinia psidii MF-1</name>
    <dbReference type="NCBI Taxonomy" id="1389203"/>
    <lineage>
        <taxon>Eukaryota</taxon>
        <taxon>Fungi</taxon>
        <taxon>Dikarya</taxon>
        <taxon>Basidiomycota</taxon>
        <taxon>Pucciniomycotina</taxon>
        <taxon>Pucciniomycetes</taxon>
        <taxon>Pucciniales</taxon>
        <taxon>Sphaerophragmiaceae</taxon>
        <taxon>Austropuccinia</taxon>
    </lineage>
</organism>
<keyword evidence="3" id="KW-1185">Reference proteome</keyword>
<feature type="compositionally biased region" description="Basic and acidic residues" evidence="1">
    <location>
        <begin position="29"/>
        <end position="38"/>
    </location>
</feature>
<evidence type="ECO:0000313" key="3">
    <source>
        <dbReference type="Proteomes" id="UP000765509"/>
    </source>
</evidence>
<accession>A0A9Q3C9L8</accession>
<feature type="region of interest" description="Disordered" evidence="1">
    <location>
        <begin position="1"/>
        <end position="45"/>
    </location>
</feature>
<name>A0A9Q3C9L8_9BASI</name>
<evidence type="ECO:0000256" key="1">
    <source>
        <dbReference type="SAM" id="MobiDB-lite"/>
    </source>
</evidence>